<dbReference type="Proteomes" id="UP001164539">
    <property type="component" value="Chromosome 1"/>
</dbReference>
<evidence type="ECO:0000313" key="2">
    <source>
        <dbReference type="Proteomes" id="UP001164539"/>
    </source>
</evidence>
<keyword evidence="2" id="KW-1185">Reference proteome</keyword>
<reference evidence="1 2" key="1">
    <citation type="journal article" date="2023" name="Science">
        <title>Complex scaffold remodeling in plant triterpene biosynthesis.</title>
        <authorList>
            <person name="De La Pena R."/>
            <person name="Hodgson H."/>
            <person name="Liu J.C."/>
            <person name="Stephenson M.J."/>
            <person name="Martin A.C."/>
            <person name="Owen C."/>
            <person name="Harkess A."/>
            <person name="Leebens-Mack J."/>
            <person name="Jimenez L.E."/>
            <person name="Osbourn A."/>
            <person name="Sattely E.S."/>
        </authorList>
    </citation>
    <scope>NUCLEOTIDE SEQUENCE [LARGE SCALE GENOMIC DNA]</scope>
    <source>
        <strain evidence="2">cv. JPN11</strain>
        <tissue evidence="1">Leaf</tissue>
    </source>
</reference>
<comment type="caution">
    <text evidence="1">The sequence shown here is derived from an EMBL/GenBank/DDBJ whole genome shotgun (WGS) entry which is preliminary data.</text>
</comment>
<organism evidence="1 2">
    <name type="scientific">Melia azedarach</name>
    <name type="common">Chinaberry tree</name>
    <dbReference type="NCBI Taxonomy" id="155640"/>
    <lineage>
        <taxon>Eukaryota</taxon>
        <taxon>Viridiplantae</taxon>
        <taxon>Streptophyta</taxon>
        <taxon>Embryophyta</taxon>
        <taxon>Tracheophyta</taxon>
        <taxon>Spermatophyta</taxon>
        <taxon>Magnoliopsida</taxon>
        <taxon>eudicotyledons</taxon>
        <taxon>Gunneridae</taxon>
        <taxon>Pentapetalae</taxon>
        <taxon>rosids</taxon>
        <taxon>malvids</taxon>
        <taxon>Sapindales</taxon>
        <taxon>Meliaceae</taxon>
        <taxon>Melia</taxon>
    </lineage>
</organism>
<gene>
    <name evidence="1" type="ORF">OWV82_000462</name>
</gene>
<sequence length="377" mass="42257">MATASLSKIGREIGTAVKQASEKRGGGEWYGPHMAAASRAIADRIPLVDIVLEIRDARIPFSSQFDHLRNLPLPSKRIVVLNKMDLANPAQLKEWINYLDRQNCVSFGVNSHNKDNVKQFLNFLQARVRESKKNDRSNHTITLMLAGIPNVGKSALANSLHQIGRITAAEKGKLRHATVSPQPGETRDIYSFKIASHPNIYVLDTPGILPPQIHDVEVCSKLALTGAIRDCLVGVKELAQYFLAILNSSDEYKKWAKFCINENDKSILHHKANHSGGSETQIKRKRQYPTDHTQDFVVLKVRQTLFEIISSFNGNLEHEEDLVKLIETQMTTLKEAFQVPAELGEDAHHRVASKLLNLYRTGRLGHYTLDPVPKSIL</sequence>
<protein>
    <submittedName>
        <fullName evidence="1">DAR GTPase 2, mitochondrial</fullName>
    </submittedName>
</protein>
<proteinExistence type="predicted"/>
<dbReference type="EMBL" id="CM051394">
    <property type="protein sequence ID" value="KAJ4727352.1"/>
    <property type="molecule type" value="Genomic_DNA"/>
</dbReference>
<evidence type="ECO:0000313" key="1">
    <source>
        <dbReference type="EMBL" id="KAJ4727352.1"/>
    </source>
</evidence>
<accession>A0ACC1YVY3</accession>
<name>A0ACC1YVY3_MELAZ</name>